<keyword evidence="5" id="KW-0238">DNA-binding</keyword>
<dbReference type="PANTHER" id="PTHR47782:SF12">
    <property type="entry name" value="ZN(II)2CYS6 TRANSCRIPTION FACTOR (EUROFUNG)"/>
    <property type="match status" value="1"/>
</dbReference>
<dbReference type="GO" id="GO:0043565">
    <property type="term" value="F:sequence-specific DNA binding"/>
    <property type="evidence" value="ECO:0007669"/>
    <property type="project" value="TreeGrafter"/>
</dbReference>
<dbReference type="GO" id="GO:0045944">
    <property type="term" value="P:positive regulation of transcription by RNA polymerase II"/>
    <property type="evidence" value="ECO:0007669"/>
    <property type="project" value="TreeGrafter"/>
</dbReference>
<keyword evidence="3" id="KW-0862">Zinc</keyword>
<accession>A0A6A6STK3</accession>
<dbReference type="GO" id="GO:0000981">
    <property type="term" value="F:DNA-binding transcription factor activity, RNA polymerase II-specific"/>
    <property type="evidence" value="ECO:0007669"/>
    <property type="project" value="InterPro"/>
</dbReference>
<evidence type="ECO:0000256" key="6">
    <source>
        <dbReference type="ARBA" id="ARBA00023163"/>
    </source>
</evidence>
<gene>
    <name evidence="11" type="ORF">K491DRAFT_199540</name>
</gene>
<evidence type="ECO:0000256" key="5">
    <source>
        <dbReference type="ARBA" id="ARBA00023125"/>
    </source>
</evidence>
<dbReference type="SUPFAM" id="SSF57701">
    <property type="entry name" value="Zn2/Cys6 DNA-binding domain"/>
    <property type="match status" value="1"/>
</dbReference>
<dbReference type="Pfam" id="PF00172">
    <property type="entry name" value="Zn_clus"/>
    <property type="match status" value="1"/>
</dbReference>
<dbReference type="InterPro" id="IPR007219">
    <property type="entry name" value="XnlR_reg_dom"/>
</dbReference>
<dbReference type="CDD" id="cd00067">
    <property type="entry name" value="GAL4"/>
    <property type="match status" value="1"/>
</dbReference>
<dbReference type="GO" id="GO:0005634">
    <property type="term" value="C:nucleus"/>
    <property type="evidence" value="ECO:0007669"/>
    <property type="project" value="UniProtKB-SubCell"/>
</dbReference>
<evidence type="ECO:0000256" key="8">
    <source>
        <dbReference type="SAM" id="MobiDB-lite"/>
    </source>
</evidence>
<dbReference type="AlphaFoldDB" id="A0A6A6STK3"/>
<comment type="subcellular location">
    <subcellularLocation>
        <location evidence="1">Nucleus</location>
    </subcellularLocation>
</comment>
<dbReference type="GO" id="GO:0008270">
    <property type="term" value="F:zinc ion binding"/>
    <property type="evidence" value="ECO:0007669"/>
    <property type="project" value="InterPro"/>
</dbReference>
<dbReference type="OrthoDB" id="2399539at2759"/>
<evidence type="ECO:0000256" key="1">
    <source>
        <dbReference type="ARBA" id="ARBA00004123"/>
    </source>
</evidence>
<dbReference type="SMART" id="SM00066">
    <property type="entry name" value="GAL4"/>
    <property type="match status" value="1"/>
</dbReference>
<dbReference type="InterPro" id="IPR001138">
    <property type="entry name" value="Zn2Cys6_DnaBD"/>
</dbReference>
<keyword evidence="9" id="KW-0472">Membrane</keyword>
<organism evidence="11 12">
    <name type="scientific">Lophiostoma macrostomum CBS 122681</name>
    <dbReference type="NCBI Taxonomy" id="1314788"/>
    <lineage>
        <taxon>Eukaryota</taxon>
        <taxon>Fungi</taxon>
        <taxon>Dikarya</taxon>
        <taxon>Ascomycota</taxon>
        <taxon>Pezizomycotina</taxon>
        <taxon>Dothideomycetes</taxon>
        <taxon>Pleosporomycetidae</taxon>
        <taxon>Pleosporales</taxon>
        <taxon>Lophiostomataceae</taxon>
        <taxon>Lophiostoma</taxon>
    </lineage>
</organism>
<keyword evidence="9" id="KW-1133">Transmembrane helix</keyword>
<keyword evidence="4" id="KW-0805">Transcription regulation</keyword>
<proteinExistence type="predicted"/>
<keyword evidence="12" id="KW-1185">Reference proteome</keyword>
<evidence type="ECO:0000256" key="7">
    <source>
        <dbReference type="ARBA" id="ARBA00023242"/>
    </source>
</evidence>
<dbReference type="SMART" id="SM00906">
    <property type="entry name" value="Fungal_trans"/>
    <property type="match status" value="1"/>
</dbReference>
<keyword evidence="2" id="KW-0479">Metal-binding</keyword>
<feature type="transmembrane region" description="Helical" evidence="9">
    <location>
        <begin position="541"/>
        <end position="561"/>
    </location>
</feature>
<feature type="domain" description="Zn(2)-C6 fungal-type" evidence="10">
    <location>
        <begin position="23"/>
        <end position="53"/>
    </location>
</feature>
<dbReference type="PANTHER" id="PTHR47782">
    <property type="entry name" value="ZN(II)2CYS6 TRANSCRIPTION FACTOR (EUROFUNG)-RELATED"/>
    <property type="match status" value="1"/>
</dbReference>
<keyword evidence="9" id="KW-0812">Transmembrane</keyword>
<evidence type="ECO:0000256" key="9">
    <source>
        <dbReference type="SAM" id="Phobius"/>
    </source>
</evidence>
<dbReference type="Pfam" id="PF04082">
    <property type="entry name" value="Fungal_trans"/>
    <property type="match status" value="1"/>
</dbReference>
<dbReference type="Gene3D" id="4.10.240.10">
    <property type="entry name" value="Zn(2)-C6 fungal-type DNA-binding domain"/>
    <property type="match status" value="1"/>
</dbReference>
<evidence type="ECO:0000256" key="2">
    <source>
        <dbReference type="ARBA" id="ARBA00022723"/>
    </source>
</evidence>
<sequence length="688" mass="76757">MSADRPNGPTTKRVRLGERTMLACIHCKQKKLKCDGQTPKCQNCVRNNGDCLVEDPATGLHRPRDYLKSLENRVAYLETLLQQTRPDVALDHLDGSERTQRGARRSHGAADLPIFDHTSPGVGDENIDDLSNDVALLCLSAAGREPHYFGPSCAVSFSRIVSATMGLPKRGGSSQHSGALAEMHAPEVERTFSVSFPSRNLAATLSQAYFKNIHPQYPFLHKPTFLAWEEQCTRANMAGDMNAAGDLALFFVLMVYAIGSLALGPAHRDSAEAYYSMALDHQASVLDRDGLESIQSILCCAVYSIRSSVGASLWKISGMAIRHCIELGYHRSVLKYRRLTDPLSAEMSKRCFWVAYDIDRVAAFILGRPVGIPDDSIDVELPLDLEDEHISIGGLSGEPRTSSNDPPTYITGAIHVIKLRQLWSKFADNLYPTTTKPVIPHSTTRHVLAGHLRLELEEWHATIPETVDISGSHPLSVFASKAWFQLAYDHSVLLLYRHYITLPPQPGEEESVEKAFEECAARSREVCLLYRSLYQRTSIQFTWGSLHILFVGGLTYLYCLWKSIRVRERARQSDVINTCMACNTVLVIIAERWSQAATYRDIFETLSEKTINMICRDHSQDVPATSDFANFGLDFSAPQTAVSQDWILGLGDLPVPNESEWFVHELIQGMADFQQSDITFDDLADFQA</sequence>
<protein>
    <recommendedName>
        <fullName evidence="10">Zn(2)-C6 fungal-type domain-containing protein</fullName>
    </recommendedName>
</protein>
<dbReference type="PROSITE" id="PS50048">
    <property type="entry name" value="ZN2_CY6_FUNGAL_2"/>
    <property type="match status" value="1"/>
</dbReference>
<evidence type="ECO:0000313" key="12">
    <source>
        <dbReference type="Proteomes" id="UP000799324"/>
    </source>
</evidence>
<reference evidence="11" key="1">
    <citation type="journal article" date="2020" name="Stud. Mycol.">
        <title>101 Dothideomycetes genomes: a test case for predicting lifestyles and emergence of pathogens.</title>
        <authorList>
            <person name="Haridas S."/>
            <person name="Albert R."/>
            <person name="Binder M."/>
            <person name="Bloem J."/>
            <person name="Labutti K."/>
            <person name="Salamov A."/>
            <person name="Andreopoulos B."/>
            <person name="Baker S."/>
            <person name="Barry K."/>
            <person name="Bills G."/>
            <person name="Bluhm B."/>
            <person name="Cannon C."/>
            <person name="Castanera R."/>
            <person name="Culley D."/>
            <person name="Daum C."/>
            <person name="Ezra D."/>
            <person name="Gonzalez J."/>
            <person name="Henrissat B."/>
            <person name="Kuo A."/>
            <person name="Liang C."/>
            <person name="Lipzen A."/>
            <person name="Lutzoni F."/>
            <person name="Magnuson J."/>
            <person name="Mondo S."/>
            <person name="Nolan M."/>
            <person name="Ohm R."/>
            <person name="Pangilinan J."/>
            <person name="Park H.-J."/>
            <person name="Ramirez L."/>
            <person name="Alfaro M."/>
            <person name="Sun H."/>
            <person name="Tritt A."/>
            <person name="Yoshinaga Y."/>
            <person name="Zwiers L.-H."/>
            <person name="Turgeon B."/>
            <person name="Goodwin S."/>
            <person name="Spatafora J."/>
            <person name="Crous P."/>
            <person name="Grigoriev I."/>
        </authorList>
    </citation>
    <scope>NUCLEOTIDE SEQUENCE</scope>
    <source>
        <strain evidence="11">CBS 122681</strain>
    </source>
</reference>
<name>A0A6A6STK3_9PLEO</name>
<keyword evidence="6" id="KW-0804">Transcription</keyword>
<dbReference type="CDD" id="cd12148">
    <property type="entry name" value="fungal_TF_MHR"/>
    <property type="match status" value="1"/>
</dbReference>
<dbReference type="InterPro" id="IPR036864">
    <property type="entry name" value="Zn2-C6_fun-type_DNA-bd_sf"/>
</dbReference>
<keyword evidence="7" id="KW-0539">Nucleus</keyword>
<dbReference type="Proteomes" id="UP000799324">
    <property type="component" value="Unassembled WGS sequence"/>
</dbReference>
<feature type="region of interest" description="Disordered" evidence="8">
    <location>
        <begin position="96"/>
        <end position="115"/>
    </location>
</feature>
<evidence type="ECO:0000313" key="11">
    <source>
        <dbReference type="EMBL" id="KAF2649514.1"/>
    </source>
</evidence>
<dbReference type="GO" id="GO:0006351">
    <property type="term" value="P:DNA-templated transcription"/>
    <property type="evidence" value="ECO:0007669"/>
    <property type="project" value="InterPro"/>
</dbReference>
<dbReference type="PROSITE" id="PS00463">
    <property type="entry name" value="ZN2_CY6_FUNGAL_1"/>
    <property type="match status" value="1"/>
</dbReference>
<evidence type="ECO:0000256" key="4">
    <source>
        <dbReference type="ARBA" id="ARBA00023015"/>
    </source>
</evidence>
<dbReference type="EMBL" id="MU004489">
    <property type="protein sequence ID" value="KAF2649514.1"/>
    <property type="molecule type" value="Genomic_DNA"/>
</dbReference>
<evidence type="ECO:0000259" key="10">
    <source>
        <dbReference type="PROSITE" id="PS50048"/>
    </source>
</evidence>
<evidence type="ECO:0000256" key="3">
    <source>
        <dbReference type="ARBA" id="ARBA00022833"/>
    </source>
</evidence>
<dbReference type="InterPro" id="IPR052202">
    <property type="entry name" value="Yeast_MetPath_Reg"/>
</dbReference>